<evidence type="ECO:0000313" key="2">
    <source>
        <dbReference type="Proteomes" id="UP000265768"/>
    </source>
</evidence>
<keyword evidence="2" id="KW-1185">Reference proteome</keyword>
<comment type="caution">
    <text evidence="1">The sequence shown here is derived from an EMBL/GenBank/DDBJ whole genome shotgun (WGS) entry which is preliminary data.</text>
</comment>
<dbReference type="AlphaFoldDB" id="A0A3A4AMQ1"/>
<proteinExistence type="predicted"/>
<dbReference type="EMBL" id="QZEY01000031">
    <property type="protein sequence ID" value="RJL20381.1"/>
    <property type="molecule type" value="Genomic_DNA"/>
</dbReference>
<dbReference type="Proteomes" id="UP000265768">
    <property type="component" value="Unassembled WGS sequence"/>
</dbReference>
<organism evidence="1 2">
    <name type="scientific">Bailinhaonella thermotolerans</name>
    <dbReference type="NCBI Taxonomy" id="1070861"/>
    <lineage>
        <taxon>Bacteria</taxon>
        <taxon>Bacillati</taxon>
        <taxon>Actinomycetota</taxon>
        <taxon>Actinomycetes</taxon>
        <taxon>Streptosporangiales</taxon>
        <taxon>Streptosporangiaceae</taxon>
        <taxon>Bailinhaonella</taxon>
    </lineage>
</organism>
<sequence length="245" mass="25404">MSASFVVWGNAWLTGHAGLDDAVDEVEAAAGPQVLAGPGGDVPLRHALAELRVEGLTEFRLALPAPGDPLGLAGPPGFTSAAVDAGQAVLAVLPGIPGRCLGLVPAEDRRGSSYVGLRWTSYDASRTLPYTPSLPEAEHALTLAMRDTADVLAGLDAATVPPSELTKLRRDDKGLAPGYPARAHRVAALTARLSLVLKLASEDRGLTAAQVAARADALRHLDHAVRRARVAACNSILESVPDARS</sequence>
<reference evidence="1 2" key="1">
    <citation type="submission" date="2018-09" db="EMBL/GenBank/DDBJ databases">
        <title>YIM 75507 draft genome.</title>
        <authorList>
            <person name="Tang S."/>
            <person name="Feng Y."/>
        </authorList>
    </citation>
    <scope>NUCLEOTIDE SEQUENCE [LARGE SCALE GENOMIC DNA]</scope>
    <source>
        <strain evidence="1 2">YIM 75507</strain>
    </source>
</reference>
<name>A0A3A4AMQ1_9ACTN</name>
<dbReference type="OrthoDB" id="3524093at2"/>
<accession>A0A3A4AMQ1</accession>
<protein>
    <submittedName>
        <fullName evidence="1">Uncharacterized protein</fullName>
    </submittedName>
</protein>
<evidence type="ECO:0000313" key="1">
    <source>
        <dbReference type="EMBL" id="RJL20381.1"/>
    </source>
</evidence>
<gene>
    <name evidence="1" type="ORF">D5H75_39515</name>
</gene>